<dbReference type="AlphaFoldDB" id="A0A8K0TN64"/>
<sequence>MGLILCAYPLISGFLVTGGRPLWFGQPSNQNRMTLRTDPPDEPRPPHHIGILDRGSVLQTCSSCSHVELRLMCTQVVHLTL</sequence>
<accession>A0A8K0TN64</accession>
<protein>
    <submittedName>
        <fullName evidence="1">Uncharacterized protein</fullName>
    </submittedName>
</protein>
<comment type="caution">
    <text evidence="1">The sequence shown here is derived from an EMBL/GenBank/DDBJ whole genome shotgun (WGS) entry which is preliminary data.</text>
</comment>
<evidence type="ECO:0000313" key="2">
    <source>
        <dbReference type="Proteomes" id="UP000813385"/>
    </source>
</evidence>
<reference evidence="1" key="1">
    <citation type="journal article" date="2021" name="Nat. Commun.">
        <title>Genetic determinants of endophytism in the Arabidopsis root mycobiome.</title>
        <authorList>
            <person name="Mesny F."/>
            <person name="Miyauchi S."/>
            <person name="Thiergart T."/>
            <person name="Pickel B."/>
            <person name="Atanasova L."/>
            <person name="Karlsson M."/>
            <person name="Huettel B."/>
            <person name="Barry K.W."/>
            <person name="Haridas S."/>
            <person name="Chen C."/>
            <person name="Bauer D."/>
            <person name="Andreopoulos W."/>
            <person name="Pangilinan J."/>
            <person name="LaButti K."/>
            <person name="Riley R."/>
            <person name="Lipzen A."/>
            <person name="Clum A."/>
            <person name="Drula E."/>
            <person name="Henrissat B."/>
            <person name="Kohler A."/>
            <person name="Grigoriev I.V."/>
            <person name="Martin F.M."/>
            <person name="Hacquard S."/>
        </authorList>
    </citation>
    <scope>NUCLEOTIDE SEQUENCE</scope>
    <source>
        <strain evidence="1">MPI-CAGE-AT-0016</strain>
    </source>
</reference>
<proteinExistence type="predicted"/>
<name>A0A8K0TN64_9PEZI</name>
<gene>
    <name evidence="1" type="ORF">B0T11DRAFT_66438</name>
</gene>
<keyword evidence="2" id="KW-1185">Reference proteome</keyword>
<dbReference type="Proteomes" id="UP000813385">
    <property type="component" value="Unassembled WGS sequence"/>
</dbReference>
<organism evidence="1 2">
    <name type="scientific">Plectosphaerella cucumerina</name>
    <dbReference type="NCBI Taxonomy" id="40658"/>
    <lineage>
        <taxon>Eukaryota</taxon>
        <taxon>Fungi</taxon>
        <taxon>Dikarya</taxon>
        <taxon>Ascomycota</taxon>
        <taxon>Pezizomycotina</taxon>
        <taxon>Sordariomycetes</taxon>
        <taxon>Hypocreomycetidae</taxon>
        <taxon>Glomerellales</taxon>
        <taxon>Plectosphaerellaceae</taxon>
        <taxon>Plectosphaerella</taxon>
    </lineage>
</organism>
<evidence type="ECO:0000313" key="1">
    <source>
        <dbReference type="EMBL" id="KAH7368666.1"/>
    </source>
</evidence>
<dbReference type="EMBL" id="JAGPXD010000002">
    <property type="protein sequence ID" value="KAH7368666.1"/>
    <property type="molecule type" value="Genomic_DNA"/>
</dbReference>